<proteinExistence type="predicted"/>
<dbReference type="InterPro" id="IPR047057">
    <property type="entry name" value="MerR_fam"/>
</dbReference>
<dbReference type="Proteomes" id="UP000186471">
    <property type="component" value="Unassembled WGS sequence"/>
</dbReference>
<dbReference type="SMART" id="SM00422">
    <property type="entry name" value="HTH_MERR"/>
    <property type="match status" value="1"/>
</dbReference>
<dbReference type="PANTHER" id="PTHR30204">
    <property type="entry name" value="REDOX-CYCLING DRUG-SENSING TRANSCRIPTIONAL ACTIVATOR SOXR"/>
    <property type="match status" value="1"/>
</dbReference>
<dbReference type="PANTHER" id="PTHR30204:SF93">
    <property type="entry name" value="HTH MERR-TYPE DOMAIN-CONTAINING PROTEIN"/>
    <property type="match status" value="1"/>
</dbReference>
<dbReference type="Pfam" id="PF13411">
    <property type="entry name" value="MerR_1"/>
    <property type="match status" value="1"/>
</dbReference>
<accession>A0A1Q8VII0</accession>
<dbReference type="InterPro" id="IPR000551">
    <property type="entry name" value="MerR-type_HTH_dom"/>
</dbReference>
<dbReference type="RefSeq" id="WP_075411064.1">
    <property type="nucleotide sequence ID" value="NZ_MSKK01000010.1"/>
</dbReference>
<dbReference type="AlphaFoldDB" id="A0A1Q8VII0"/>
<dbReference type="Gene3D" id="1.10.1660.10">
    <property type="match status" value="1"/>
</dbReference>
<protein>
    <submittedName>
        <fullName evidence="3">MerR family transcriptional regulator</fullName>
    </submittedName>
</protein>
<evidence type="ECO:0000256" key="1">
    <source>
        <dbReference type="ARBA" id="ARBA00023125"/>
    </source>
</evidence>
<dbReference type="CDD" id="cd00592">
    <property type="entry name" value="HTH_MerR-like"/>
    <property type="match status" value="1"/>
</dbReference>
<dbReference type="InterPro" id="IPR009061">
    <property type="entry name" value="DNA-bd_dom_put_sf"/>
</dbReference>
<dbReference type="OrthoDB" id="4569196at2"/>
<comment type="caution">
    <text evidence="3">The sequence shown here is derived from an EMBL/GenBank/DDBJ whole genome shotgun (WGS) entry which is preliminary data.</text>
</comment>
<keyword evidence="1" id="KW-0238">DNA-binding</keyword>
<dbReference type="GO" id="GO:0003700">
    <property type="term" value="F:DNA-binding transcription factor activity"/>
    <property type="evidence" value="ECO:0007669"/>
    <property type="project" value="InterPro"/>
</dbReference>
<evidence type="ECO:0000313" key="4">
    <source>
        <dbReference type="Proteomes" id="UP000186471"/>
    </source>
</evidence>
<gene>
    <name evidence="3" type="ORF">BKH31_03320</name>
</gene>
<evidence type="ECO:0000259" key="2">
    <source>
        <dbReference type="PROSITE" id="PS50937"/>
    </source>
</evidence>
<evidence type="ECO:0000313" key="3">
    <source>
        <dbReference type="EMBL" id="OLO47912.1"/>
    </source>
</evidence>
<dbReference type="PROSITE" id="PS50937">
    <property type="entry name" value="HTH_MERR_2"/>
    <property type="match status" value="1"/>
</dbReference>
<dbReference type="SUPFAM" id="SSF46955">
    <property type="entry name" value="Putative DNA-binding domain"/>
    <property type="match status" value="1"/>
</dbReference>
<dbReference type="EMBL" id="MSKK01000010">
    <property type="protein sequence ID" value="OLO47912.1"/>
    <property type="molecule type" value="Genomic_DNA"/>
</dbReference>
<sequence length="287" mass="32019">MHVKELARIAGTTPRAVRYYHHLGLLEIPPTVRGRREYGVEHVARLLRIRWLADGGLSLTQVAEMLASDMIGTDQDSRREVVLRDLRATRGTIEAQQRSLAEQASQVDELIARVERGEGLSPAPSALTRFYDDIEARIARLGGSVRVLGAERQMMVVLASLGMVPDSVIPFIEALDEDDRELSAQQIMDFTRLAPLSEEERRAEAHRLAHNSWTLACRHKEHALAVLEDLPSGALGRAMWRLTHVLTTSSYPYPAQQAFVAELMELMLADPDFAATIRRSAGEEPVL</sequence>
<reference evidence="3 4" key="1">
    <citation type="submission" date="2016-12" db="EMBL/GenBank/DDBJ databases">
        <title>Genomic comparison of strains in the 'Actinomyces naeslundii' group.</title>
        <authorList>
            <person name="Mughal S.R."/>
            <person name="Do T."/>
            <person name="Gilbert S.C."/>
            <person name="Witherden E.A."/>
            <person name="Didelot X."/>
            <person name="Beighton D."/>
        </authorList>
    </citation>
    <scope>NUCLEOTIDE SEQUENCE [LARGE SCALE GENOMIC DNA]</scope>
    <source>
        <strain evidence="3 4">R21091</strain>
    </source>
</reference>
<feature type="domain" description="HTH merR-type" evidence="2">
    <location>
        <begin position="1"/>
        <end position="68"/>
    </location>
</feature>
<name>A0A1Q8VII0_9ACTO</name>
<dbReference type="GO" id="GO:0003677">
    <property type="term" value="F:DNA binding"/>
    <property type="evidence" value="ECO:0007669"/>
    <property type="project" value="UniProtKB-KW"/>
</dbReference>
<organism evidence="3 4">
    <name type="scientific">Actinomyces oris</name>
    <dbReference type="NCBI Taxonomy" id="544580"/>
    <lineage>
        <taxon>Bacteria</taxon>
        <taxon>Bacillati</taxon>
        <taxon>Actinomycetota</taxon>
        <taxon>Actinomycetes</taxon>
        <taxon>Actinomycetales</taxon>
        <taxon>Actinomycetaceae</taxon>
        <taxon>Actinomyces</taxon>
    </lineage>
</organism>